<dbReference type="InterPro" id="IPR003758">
    <property type="entry name" value="LpxK"/>
</dbReference>
<evidence type="ECO:0000313" key="15">
    <source>
        <dbReference type="EMBL" id="MDP0587903.1"/>
    </source>
</evidence>
<dbReference type="InterPro" id="IPR027417">
    <property type="entry name" value="P-loop_NTPase"/>
</dbReference>
<evidence type="ECO:0000256" key="14">
    <source>
        <dbReference type="SAM" id="Phobius"/>
    </source>
</evidence>
<comment type="function">
    <text evidence="1 13">Transfers the gamma-phosphate of ATP to the 4'-position of a tetraacyldisaccharide 1-phosphate intermediate (termed DS-1-P) to form tetraacyldisaccharide 1,4'-bis-phosphate (lipid IVA).</text>
</comment>
<organism evidence="15 16">
    <name type="scientific">Candidatus Endonucleibacter bathymodioli</name>
    <dbReference type="NCBI Taxonomy" id="539814"/>
    <lineage>
        <taxon>Bacteria</taxon>
        <taxon>Pseudomonadati</taxon>
        <taxon>Pseudomonadota</taxon>
        <taxon>Gammaproteobacteria</taxon>
        <taxon>Oceanospirillales</taxon>
        <taxon>Endozoicomonadaceae</taxon>
        <taxon>Candidatus Endonucleibacter</taxon>
    </lineage>
</organism>
<feature type="binding site" evidence="13">
    <location>
        <begin position="62"/>
        <end position="69"/>
    </location>
    <ligand>
        <name>ATP</name>
        <dbReference type="ChEBI" id="CHEBI:30616"/>
    </ligand>
</feature>
<keyword evidence="7 13" id="KW-0808">Transferase</keyword>
<dbReference type="GO" id="GO:0009029">
    <property type="term" value="F:lipid-A 4'-kinase activity"/>
    <property type="evidence" value="ECO:0007669"/>
    <property type="project" value="UniProtKB-UniRule"/>
</dbReference>
<keyword evidence="6 13" id="KW-0441">Lipid A biosynthesis</keyword>
<keyword evidence="9 13" id="KW-0418">Kinase</keyword>
<evidence type="ECO:0000256" key="5">
    <source>
        <dbReference type="ARBA" id="ARBA00022516"/>
    </source>
</evidence>
<comment type="catalytic activity">
    <reaction evidence="13">
        <text>a lipid A disaccharide + ATP = a lipid IVA + ADP + H(+)</text>
        <dbReference type="Rhea" id="RHEA:67840"/>
        <dbReference type="ChEBI" id="CHEBI:15378"/>
        <dbReference type="ChEBI" id="CHEBI:30616"/>
        <dbReference type="ChEBI" id="CHEBI:176343"/>
        <dbReference type="ChEBI" id="CHEBI:176425"/>
        <dbReference type="ChEBI" id="CHEBI:456216"/>
        <dbReference type="EC" id="2.7.1.130"/>
    </reaction>
</comment>
<dbReference type="Pfam" id="PF02606">
    <property type="entry name" value="LpxK"/>
    <property type="match status" value="1"/>
</dbReference>
<keyword evidence="11 13" id="KW-0443">Lipid metabolism</keyword>
<evidence type="ECO:0000256" key="8">
    <source>
        <dbReference type="ARBA" id="ARBA00022741"/>
    </source>
</evidence>
<evidence type="ECO:0000256" key="4">
    <source>
        <dbReference type="ARBA" id="ARBA00016436"/>
    </source>
</evidence>
<evidence type="ECO:0000256" key="1">
    <source>
        <dbReference type="ARBA" id="ARBA00002274"/>
    </source>
</evidence>
<dbReference type="GO" id="GO:0005524">
    <property type="term" value="F:ATP binding"/>
    <property type="evidence" value="ECO:0007669"/>
    <property type="project" value="UniProtKB-UniRule"/>
</dbReference>
<keyword evidence="14" id="KW-0812">Transmembrane</keyword>
<reference evidence="15 16" key="1">
    <citation type="journal article" date="2023" name="bioRxiv">
        <title>An intranuclear bacterial parasite of deep-sea mussels expresses apoptosis inhibitors acquired from its host.</title>
        <authorList>
            <person name="Gonzalez Porras M.A."/>
            <person name="Assie A."/>
            <person name="Tietjen M."/>
            <person name="Violette M."/>
            <person name="Kleiner M."/>
            <person name="Gruber-Vodicka H."/>
            <person name="Dubilier N."/>
            <person name="Leisch N."/>
        </authorList>
    </citation>
    <scope>NUCLEOTIDE SEQUENCE [LARGE SCALE GENOMIC DNA]</scope>
    <source>
        <strain evidence="15">IAP13</strain>
    </source>
</reference>
<keyword evidence="8 13" id="KW-0547">Nucleotide-binding</keyword>
<dbReference type="GO" id="GO:0005886">
    <property type="term" value="C:plasma membrane"/>
    <property type="evidence" value="ECO:0007669"/>
    <property type="project" value="TreeGrafter"/>
</dbReference>
<dbReference type="GO" id="GO:0009245">
    <property type="term" value="P:lipid A biosynthetic process"/>
    <property type="evidence" value="ECO:0007669"/>
    <property type="project" value="UniProtKB-UniRule"/>
</dbReference>
<evidence type="ECO:0000256" key="9">
    <source>
        <dbReference type="ARBA" id="ARBA00022777"/>
    </source>
</evidence>
<keyword evidence="14" id="KW-0472">Membrane</keyword>
<dbReference type="PANTHER" id="PTHR42724:SF1">
    <property type="entry name" value="TETRAACYLDISACCHARIDE 4'-KINASE, MITOCHONDRIAL-RELATED"/>
    <property type="match status" value="1"/>
</dbReference>
<dbReference type="Proteomes" id="UP001178148">
    <property type="component" value="Unassembled WGS sequence"/>
</dbReference>
<comment type="similarity">
    <text evidence="13">Belongs to the LpxK family.</text>
</comment>
<evidence type="ECO:0000256" key="3">
    <source>
        <dbReference type="ARBA" id="ARBA00012071"/>
    </source>
</evidence>
<gene>
    <name evidence="13 15" type="primary">lpxK</name>
    <name evidence="15" type="ORF">QS748_01295</name>
</gene>
<comment type="pathway">
    <text evidence="2 13">Glycolipid biosynthesis; lipid IV(A) biosynthesis; lipid IV(A) from (3R)-3-hydroxytetradecanoyl-[acyl-carrier-protein] and UDP-N-acetyl-alpha-D-glucosamine: step 6/6.</text>
</comment>
<keyword evidence="10 13" id="KW-0067">ATP-binding</keyword>
<evidence type="ECO:0000256" key="6">
    <source>
        <dbReference type="ARBA" id="ARBA00022556"/>
    </source>
</evidence>
<evidence type="ECO:0000313" key="16">
    <source>
        <dbReference type="Proteomes" id="UP001178148"/>
    </source>
</evidence>
<dbReference type="GO" id="GO:0009244">
    <property type="term" value="P:lipopolysaccharide core region biosynthetic process"/>
    <property type="evidence" value="ECO:0007669"/>
    <property type="project" value="TreeGrafter"/>
</dbReference>
<evidence type="ECO:0000256" key="2">
    <source>
        <dbReference type="ARBA" id="ARBA00004870"/>
    </source>
</evidence>
<dbReference type="NCBIfam" id="TIGR00682">
    <property type="entry name" value="lpxK"/>
    <property type="match status" value="1"/>
</dbReference>
<evidence type="ECO:0000256" key="10">
    <source>
        <dbReference type="ARBA" id="ARBA00022840"/>
    </source>
</evidence>
<dbReference type="SUPFAM" id="SSF52540">
    <property type="entry name" value="P-loop containing nucleoside triphosphate hydrolases"/>
    <property type="match status" value="1"/>
</dbReference>
<evidence type="ECO:0000256" key="13">
    <source>
        <dbReference type="HAMAP-Rule" id="MF_00409"/>
    </source>
</evidence>
<name>A0AA90NJL6_9GAMM</name>
<dbReference type="EMBL" id="JASXSV010000001">
    <property type="protein sequence ID" value="MDP0587903.1"/>
    <property type="molecule type" value="Genomic_DNA"/>
</dbReference>
<accession>A0AA90NJL6</accession>
<protein>
    <recommendedName>
        <fullName evidence="4 13">Tetraacyldisaccharide 4'-kinase</fullName>
        <ecNumber evidence="3 13">2.7.1.130</ecNumber>
    </recommendedName>
    <alternativeName>
        <fullName evidence="12 13">Lipid A 4'-kinase</fullName>
    </alternativeName>
</protein>
<dbReference type="AlphaFoldDB" id="A0AA90NJL6"/>
<proteinExistence type="inferred from homology"/>
<keyword evidence="14" id="KW-1133">Transmembrane helix</keyword>
<feature type="transmembrane region" description="Helical" evidence="14">
    <location>
        <begin position="20"/>
        <end position="38"/>
    </location>
</feature>
<evidence type="ECO:0000256" key="7">
    <source>
        <dbReference type="ARBA" id="ARBA00022679"/>
    </source>
</evidence>
<evidence type="ECO:0000256" key="12">
    <source>
        <dbReference type="ARBA" id="ARBA00029757"/>
    </source>
</evidence>
<comment type="caution">
    <text evidence="15">The sequence shown here is derived from an EMBL/GenBank/DDBJ whole genome shotgun (WGS) entry which is preliminary data.</text>
</comment>
<dbReference type="HAMAP" id="MF_00409">
    <property type="entry name" value="LpxK"/>
    <property type="match status" value="1"/>
</dbReference>
<keyword evidence="16" id="KW-1185">Reference proteome</keyword>
<dbReference type="PANTHER" id="PTHR42724">
    <property type="entry name" value="TETRAACYLDISACCHARIDE 4'-KINASE"/>
    <property type="match status" value="1"/>
</dbReference>
<dbReference type="EC" id="2.7.1.130" evidence="3 13"/>
<keyword evidence="5 13" id="KW-0444">Lipid biosynthesis</keyword>
<evidence type="ECO:0000256" key="11">
    <source>
        <dbReference type="ARBA" id="ARBA00023098"/>
    </source>
</evidence>
<sequence>MRVKQCLQAAVLRAWFNDHYWIKLLAPLSFVFLCIVRWRKDFLLAKKRWEPPVPVVVVGNISVGGVGKTPVVACLAKGMQARGYKPGIVSRGFGGAGARYPALVTAMSSPKDVGDEPVMLAQQLDIPVVVDPNRVNAAYFLLKHHECNLIIADDGLQHYNLKRNVELLVIDGHRMFGNGLCLPAGPLREPEGRLQSVDLVLINGEPAFDPGVSYHSFKLLPQALMAVRPDSRNFTAVCPQGCRVHGVAGIGNPERFFNTLADLGFEVVVHVFPDHYCYRAEDIVFEEELPVIMTAKDAVKCTEFATPNHWYLPVATNISAHVLDHIASLIENSDVM</sequence>